<feature type="transmembrane region" description="Helical" evidence="9">
    <location>
        <begin position="273"/>
        <end position="296"/>
    </location>
</feature>
<protein>
    <recommendedName>
        <fullName evidence="3">Arginine/agmatine antiporter</fullName>
    </recommendedName>
</protein>
<comment type="subcellular location">
    <subcellularLocation>
        <location evidence="1">Cell membrane</location>
        <topology evidence="1">Multi-pass membrane protein</topology>
    </subcellularLocation>
</comment>
<keyword evidence="5 9" id="KW-0812">Transmembrane</keyword>
<dbReference type="InterPro" id="IPR050367">
    <property type="entry name" value="APC_superfamily"/>
</dbReference>
<keyword evidence="11" id="KW-1185">Reference proteome</keyword>
<evidence type="ECO:0000256" key="1">
    <source>
        <dbReference type="ARBA" id="ARBA00004651"/>
    </source>
</evidence>
<evidence type="ECO:0000256" key="7">
    <source>
        <dbReference type="ARBA" id="ARBA00023136"/>
    </source>
</evidence>
<dbReference type="Proteomes" id="UP000192934">
    <property type="component" value="Chromosome I"/>
</dbReference>
<feature type="transmembrane region" description="Helical" evidence="9">
    <location>
        <begin position="12"/>
        <end position="31"/>
    </location>
</feature>
<feature type="transmembrane region" description="Helical" evidence="9">
    <location>
        <begin position="326"/>
        <end position="343"/>
    </location>
</feature>
<evidence type="ECO:0000256" key="9">
    <source>
        <dbReference type="SAM" id="Phobius"/>
    </source>
</evidence>
<feature type="transmembrane region" description="Helical" evidence="9">
    <location>
        <begin position="186"/>
        <end position="207"/>
    </location>
</feature>
<feature type="transmembrane region" description="Helical" evidence="9">
    <location>
        <begin position="114"/>
        <end position="140"/>
    </location>
</feature>
<dbReference type="EMBL" id="LT840185">
    <property type="protein sequence ID" value="SMF63906.1"/>
    <property type="molecule type" value="Genomic_DNA"/>
</dbReference>
<feature type="transmembrane region" description="Helical" evidence="9">
    <location>
        <begin position="409"/>
        <end position="427"/>
    </location>
</feature>
<feature type="transmembrane region" description="Helical" evidence="9">
    <location>
        <begin position="75"/>
        <end position="94"/>
    </location>
</feature>
<dbReference type="PANTHER" id="PTHR42770:SF18">
    <property type="entry name" value="ARGININE_AGMATINE ANTIPORTER"/>
    <property type="match status" value="1"/>
</dbReference>
<evidence type="ECO:0000256" key="6">
    <source>
        <dbReference type="ARBA" id="ARBA00022989"/>
    </source>
</evidence>
<comment type="similarity">
    <text evidence="2">Belongs to the amino acid-polyamine-organocation (APC) superfamily. Basic amino acid/polyamine antiporter (APA) (TC 2.A.3.2) family.</text>
</comment>
<comment type="function">
    <text evidence="8">Major component of the acid-resistance (AR) system allowing enteric pathogens to survive the acidic environment in the stomach. Exchanges extracellular arginine for its intracellular decarboxylation product agmatine (Agm) thereby expelling intracellular protons. Probably undergoes several conformational states in order to translocate the substrate across the membrane; keeps the substrate accessible to only 1 side of the membrane at a time by opening and closing 3 membrane-internal gates.</text>
</comment>
<sequence length="446" mass="46106">MTNAVPERQLGFAMCVALVVGGMIGSGVFLLPVSLAPLGWNSFYGWLVTIVGTLCLVAVLMRLGKGRAGDCAPYSYPAAAFGAGTGFVVAWSYWISCWVTNATLAIAAVSNLAAVWPALAAPGVPAAVAVALVWLFTLINCRGVRTAGGVQIVTLLLKVVPLVGVILVAVWLFGSGTAAPVAHNSVPVTGAAIGGAATLTLFAMLGFESAMVAGDRAKDPERTVPRAVLTGVLITGILYLLAGSAVTLMLPPETVVTSTSPFATFFGTLVDPALGPLVAIFVAIAALGALNGFILLQAEMPFTLARHGLLPDWTAKLNRRGAPHRIHIVSSTLASIVVLANYSRDLAGLFQFMLLVTTSVTLIFYLACVLAWLKLARFGRIAAPPAMIAVALAALAYALWAFHGAGIEASLWSLAMTGAALPVYLVMRRARRSSPAAADGGDALPG</sequence>
<reference evidence="11" key="1">
    <citation type="submission" date="2017-04" db="EMBL/GenBank/DDBJ databases">
        <authorList>
            <person name="Varghese N."/>
            <person name="Submissions S."/>
        </authorList>
    </citation>
    <scope>NUCLEOTIDE SEQUENCE [LARGE SCALE GENOMIC DNA]</scope>
    <source>
        <strain evidence="11">Dd16</strain>
    </source>
</reference>
<evidence type="ECO:0000256" key="2">
    <source>
        <dbReference type="ARBA" id="ARBA00008220"/>
    </source>
</evidence>
<accession>A0A1X7G4N8</accession>
<feature type="transmembrane region" description="Helical" evidence="9">
    <location>
        <begin position="152"/>
        <end position="174"/>
    </location>
</feature>
<name>A0A1X7G4N8_9SPHN</name>
<dbReference type="Gene3D" id="1.20.1740.10">
    <property type="entry name" value="Amino acid/polyamine transporter I"/>
    <property type="match status" value="1"/>
</dbReference>
<dbReference type="PIRSF" id="PIRSF006060">
    <property type="entry name" value="AA_transporter"/>
    <property type="match status" value="1"/>
</dbReference>
<feature type="transmembrane region" description="Helical" evidence="9">
    <location>
        <begin position="385"/>
        <end position="403"/>
    </location>
</feature>
<dbReference type="GO" id="GO:0022857">
    <property type="term" value="F:transmembrane transporter activity"/>
    <property type="evidence" value="ECO:0007669"/>
    <property type="project" value="InterPro"/>
</dbReference>
<keyword evidence="4" id="KW-1003">Cell membrane</keyword>
<evidence type="ECO:0000313" key="10">
    <source>
        <dbReference type="EMBL" id="SMF63906.1"/>
    </source>
</evidence>
<evidence type="ECO:0000256" key="3">
    <source>
        <dbReference type="ARBA" id="ARBA00021069"/>
    </source>
</evidence>
<dbReference type="Pfam" id="PF13520">
    <property type="entry name" value="AA_permease_2"/>
    <property type="match status" value="1"/>
</dbReference>
<keyword evidence="7 9" id="KW-0472">Membrane</keyword>
<dbReference type="RefSeq" id="WP_172840823.1">
    <property type="nucleotide sequence ID" value="NZ_LT840185.1"/>
</dbReference>
<evidence type="ECO:0000313" key="11">
    <source>
        <dbReference type="Proteomes" id="UP000192934"/>
    </source>
</evidence>
<feature type="transmembrane region" description="Helical" evidence="9">
    <location>
        <begin position="228"/>
        <end position="250"/>
    </location>
</feature>
<dbReference type="AlphaFoldDB" id="A0A1X7G4N8"/>
<dbReference type="STRING" id="941907.SAMN06295910_1141"/>
<evidence type="ECO:0000256" key="5">
    <source>
        <dbReference type="ARBA" id="ARBA00022692"/>
    </source>
</evidence>
<gene>
    <name evidence="10" type="ORF">SAMN06295910_1141</name>
</gene>
<organism evidence="10 11">
    <name type="scientific">Allosphingosinicella indica</name>
    <dbReference type="NCBI Taxonomy" id="941907"/>
    <lineage>
        <taxon>Bacteria</taxon>
        <taxon>Pseudomonadati</taxon>
        <taxon>Pseudomonadota</taxon>
        <taxon>Alphaproteobacteria</taxon>
        <taxon>Sphingomonadales</taxon>
        <taxon>Sphingomonadaceae</taxon>
        <taxon>Allosphingosinicella</taxon>
    </lineage>
</organism>
<keyword evidence="6 9" id="KW-1133">Transmembrane helix</keyword>
<feature type="transmembrane region" description="Helical" evidence="9">
    <location>
        <begin position="43"/>
        <end position="63"/>
    </location>
</feature>
<dbReference type="PANTHER" id="PTHR42770">
    <property type="entry name" value="AMINO ACID TRANSPORTER-RELATED"/>
    <property type="match status" value="1"/>
</dbReference>
<dbReference type="InterPro" id="IPR002293">
    <property type="entry name" value="AA/rel_permease1"/>
</dbReference>
<evidence type="ECO:0000256" key="8">
    <source>
        <dbReference type="ARBA" id="ARBA00045636"/>
    </source>
</evidence>
<proteinExistence type="inferred from homology"/>
<evidence type="ECO:0000256" key="4">
    <source>
        <dbReference type="ARBA" id="ARBA00022475"/>
    </source>
</evidence>
<feature type="transmembrane region" description="Helical" evidence="9">
    <location>
        <begin position="349"/>
        <end position="373"/>
    </location>
</feature>
<dbReference type="GO" id="GO:0005886">
    <property type="term" value="C:plasma membrane"/>
    <property type="evidence" value="ECO:0007669"/>
    <property type="project" value="UniProtKB-SubCell"/>
</dbReference>